<dbReference type="EMBL" id="CP134880">
    <property type="protein sequence ID" value="WNM26268.1"/>
    <property type="molecule type" value="Genomic_DNA"/>
</dbReference>
<dbReference type="InterPro" id="IPR016181">
    <property type="entry name" value="Acyl_CoA_acyltransferase"/>
</dbReference>
<dbReference type="SUPFAM" id="SSF55729">
    <property type="entry name" value="Acyl-CoA N-acyltransferases (Nat)"/>
    <property type="match status" value="1"/>
</dbReference>
<dbReference type="Gene3D" id="3.40.630.30">
    <property type="match status" value="1"/>
</dbReference>
<dbReference type="Proteomes" id="UP001304125">
    <property type="component" value="Chromosome"/>
</dbReference>
<accession>A0AA96F9H4</accession>
<keyword evidence="1" id="KW-0808">Transferase</keyword>
<dbReference type="Pfam" id="PF00583">
    <property type="entry name" value="Acetyltransf_1"/>
    <property type="match status" value="1"/>
</dbReference>
<dbReference type="GO" id="GO:0016747">
    <property type="term" value="F:acyltransferase activity, transferring groups other than amino-acyl groups"/>
    <property type="evidence" value="ECO:0007669"/>
    <property type="project" value="InterPro"/>
</dbReference>
<reference evidence="5 6" key="1">
    <citation type="submission" date="2023-09" db="EMBL/GenBank/DDBJ databases">
        <title>Demequina sp. a novel bacteria isolated from Capsicum annuum.</title>
        <authorList>
            <person name="Humaira Z."/>
            <person name="Lee J."/>
            <person name="Cho D."/>
        </authorList>
    </citation>
    <scope>NUCLEOTIDE SEQUENCE</scope>
    <source>
        <strain evidence="4 6">OYTSA14</strain>
        <strain evidence="5">PMTSA13</strain>
    </source>
</reference>
<accession>A0AA96F3N8</accession>
<keyword evidence="2" id="KW-0012">Acyltransferase</keyword>
<dbReference type="InterPro" id="IPR000182">
    <property type="entry name" value="GNAT_dom"/>
</dbReference>
<dbReference type="EMBL" id="CP134879">
    <property type="protein sequence ID" value="WNM23391.1"/>
    <property type="molecule type" value="Genomic_DNA"/>
</dbReference>
<sequence length="174" mass="19001">MSTPASPADTVRAARPGDEAAIARIQVESWVSALGERLGPRRHTAFDLEAVEQGWRQAISEPPSPGHQVFVALGDEGEIVGFVACAPPKDLIALEIAPDRRRRGHGSRLLAAAADHMRSHGARSMRLWSLEKDRVRVDFLKMAGFAEAGMRRELDGPGITIPEQLWHTDLTPEA</sequence>
<proteinExistence type="predicted"/>
<dbReference type="InterPro" id="IPR050832">
    <property type="entry name" value="Bact_Acetyltransf"/>
</dbReference>
<evidence type="ECO:0000256" key="2">
    <source>
        <dbReference type="ARBA" id="ARBA00023315"/>
    </source>
</evidence>
<dbReference type="KEGG" id="dcp:RN607_08645"/>
<name>A0AA96F9H4_9MICO</name>
<dbReference type="AlphaFoldDB" id="A0AA96F9H4"/>
<dbReference type="CDD" id="cd04301">
    <property type="entry name" value="NAT_SF"/>
    <property type="match status" value="1"/>
</dbReference>
<keyword evidence="6" id="KW-1185">Reference proteome</keyword>
<gene>
    <name evidence="4" type="ORF">RN606_08420</name>
    <name evidence="5" type="ORF">RN607_08645</name>
</gene>
<evidence type="ECO:0000313" key="5">
    <source>
        <dbReference type="EMBL" id="WNM26268.1"/>
    </source>
</evidence>
<protein>
    <submittedName>
        <fullName evidence="5">GNAT family N-acetyltransferase</fullName>
    </submittedName>
</protein>
<dbReference type="PROSITE" id="PS51186">
    <property type="entry name" value="GNAT"/>
    <property type="match status" value="1"/>
</dbReference>
<dbReference type="Proteomes" id="UP001303408">
    <property type="component" value="Chromosome"/>
</dbReference>
<organism evidence="5">
    <name type="scientific">Demequina capsici</name>
    <dbReference type="NCBI Taxonomy" id="3075620"/>
    <lineage>
        <taxon>Bacteria</taxon>
        <taxon>Bacillati</taxon>
        <taxon>Actinomycetota</taxon>
        <taxon>Actinomycetes</taxon>
        <taxon>Micrococcales</taxon>
        <taxon>Demequinaceae</taxon>
        <taxon>Demequina</taxon>
    </lineage>
</organism>
<dbReference type="PANTHER" id="PTHR43877">
    <property type="entry name" value="AMINOALKYLPHOSPHONATE N-ACETYLTRANSFERASE-RELATED-RELATED"/>
    <property type="match status" value="1"/>
</dbReference>
<feature type="domain" description="N-acetyltransferase" evidence="3">
    <location>
        <begin position="9"/>
        <end position="168"/>
    </location>
</feature>
<evidence type="ECO:0000259" key="3">
    <source>
        <dbReference type="PROSITE" id="PS51186"/>
    </source>
</evidence>
<evidence type="ECO:0000313" key="6">
    <source>
        <dbReference type="Proteomes" id="UP001304125"/>
    </source>
</evidence>
<evidence type="ECO:0000256" key="1">
    <source>
        <dbReference type="ARBA" id="ARBA00022679"/>
    </source>
</evidence>
<dbReference type="RefSeq" id="WP_313496270.1">
    <property type="nucleotide sequence ID" value="NZ_CP134879.1"/>
</dbReference>
<evidence type="ECO:0000313" key="4">
    <source>
        <dbReference type="EMBL" id="WNM23391.1"/>
    </source>
</evidence>